<evidence type="ECO:0000259" key="1">
    <source>
        <dbReference type="PROSITE" id="PS51819"/>
    </source>
</evidence>
<protein>
    <submittedName>
        <fullName evidence="2">Extradiol dioxygenase</fullName>
    </submittedName>
</protein>
<dbReference type="Proteomes" id="UP000215405">
    <property type="component" value="Unassembled WGS sequence"/>
</dbReference>
<reference evidence="3" key="1">
    <citation type="journal article" date="2017" name="Int. J. Syst. Evol. Microbiol.">
        <title>Notoacmeibacter marinus gen. nov., sp. nov., isolated from the gut of a limpet and proposal of Notoacmeibacteraceae fam. nov. in the order Rhizobiales of the class Alphaproteobacteria.</title>
        <authorList>
            <person name="Huang Z."/>
            <person name="Guo F."/>
            <person name="Lai Q."/>
        </authorList>
    </citation>
    <scope>NUCLEOTIDE SEQUENCE [LARGE SCALE GENOMIC DNA]</scope>
    <source>
        <strain evidence="3">XMTR2A4</strain>
    </source>
</reference>
<gene>
    <name evidence="2" type="ORF">B7H23_05240</name>
</gene>
<accession>A0A231V2Q2</accession>
<dbReference type="InterPro" id="IPR004360">
    <property type="entry name" value="Glyas_Fos-R_dOase_dom"/>
</dbReference>
<sequence length="135" mass="14697">MALSIALVTLVVPDYDEAIAFYCGALGFRLLEDTDLGDGKRWVRVAPDGVGTALLLARAVTDEQSASIGRQAGGRVAFFLQTEAFARDWQAMSAAGVHFVEAPRNESYGTVAVFEDPFGNRWDLIERSRPSEEGQ</sequence>
<keyword evidence="2" id="KW-0223">Dioxygenase</keyword>
<dbReference type="PANTHER" id="PTHR36437">
    <property type="entry name" value="GLYOXALASE/BLEOMYCIN RESISTANCE PROTEIN/DIOXYGENASE"/>
    <property type="match status" value="1"/>
</dbReference>
<keyword evidence="3" id="KW-1185">Reference proteome</keyword>
<dbReference type="GO" id="GO:0051213">
    <property type="term" value="F:dioxygenase activity"/>
    <property type="evidence" value="ECO:0007669"/>
    <property type="project" value="UniProtKB-KW"/>
</dbReference>
<proteinExistence type="predicted"/>
<keyword evidence="2" id="KW-0560">Oxidoreductase</keyword>
<dbReference type="EMBL" id="NBYO01000001">
    <property type="protein sequence ID" value="OXT02311.1"/>
    <property type="molecule type" value="Genomic_DNA"/>
</dbReference>
<name>A0A231V2Q2_9HYPH</name>
<evidence type="ECO:0000313" key="3">
    <source>
        <dbReference type="Proteomes" id="UP000215405"/>
    </source>
</evidence>
<dbReference type="OrthoDB" id="9794917at2"/>
<comment type="caution">
    <text evidence="2">The sequence shown here is derived from an EMBL/GenBank/DDBJ whole genome shotgun (WGS) entry which is preliminary data.</text>
</comment>
<dbReference type="InterPro" id="IPR029068">
    <property type="entry name" value="Glyas_Bleomycin-R_OHBP_Dase"/>
</dbReference>
<feature type="domain" description="VOC" evidence="1">
    <location>
        <begin position="4"/>
        <end position="127"/>
    </location>
</feature>
<dbReference type="Gene3D" id="3.10.180.10">
    <property type="entry name" value="2,3-Dihydroxybiphenyl 1,2-Dioxygenase, domain 1"/>
    <property type="match status" value="1"/>
</dbReference>
<dbReference type="PROSITE" id="PS51819">
    <property type="entry name" value="VOC"/>
    <property type="match status" value="1"/>
</dbReference>
<dbReference type="AlphaFoldDB" id="A0A231V2Q2"/>
<dbReference type="RefSeq" id="WP_094076267.1">
    <property type="nucleotide sequence ID" value="NZ_NBYO01000001.1"/>
</dbReference>
<dbReference type="PANTHER" id="PTHR36437:SF2">
    <property type="entry name" value="GLYOXALASE_BLEOMYCIN RESISTANCE PROTEIN_DIOXYGENASE"/>
    <property type="match status" value="1"/>
</dbReference>
<dbReference type="InterPro" id="IPR037523">
    <property type="entry name" value="VOC_core"/>
</dbReference>
<dbReference type="Pfam" id="PF00903">
    <property type="entry name" value="Glyoxalase"/>
    <property type="match status" value="1"/>
</dbReference>
<dbReference type="SUPFAM" id="SSF54593">
    <property type="entry name" value="Glyoxalase/Bleomycin resistance protein/Dihydroxybiphenyl dioxygenase"/>
    <property type="match status" value="1"/>
</dbReference>
<evidence type="ECO:0000313" key="2">
    <source>
        <dbReference type="EMBL" id="OXT02311.1"/>
    </source>
</evidence>
<organism evidence="2 3">
    <name type="scientific">Notoacmeibacter marinus</name>
    <dbReference type="NCBI Taxonomy" id="1876515"/>
    <lineage>
        <taxon>Bacteria</taxon>
        <taxon>Pseudomonadati</taxon>
        <taxon>Pseudomonadota</taxon>
        <taxon>Alphaproteobacteria</taxon>
        <taxon>Hyphomicrobiales</taxon>
        <taxon>Notoacmeibacteraceae</taxon>
        <taxon>Notoacmeibacter</taxon>
    </lineage>
</organism>